<feature type="region of interest" description="Disordered" evidence="1">
    <location>
        <begin position="26"/>
        <end position="103"/>
    </location>
</feature>
<dbReference type="InterPro" id="IPR008936">
    <property type="entry name" value="Rho_GTPase_activation_prot"/>
</dbReference>
<organism evidence="3 4">
    <name type="scientific">Halocaridina rubra</name>
    <name type="common">Hawaiian red shrimp</name>
    <dbReference type="NCBI Taxonomy" id="373956"/>
    <lineage>
        <taxon>Eukaryota</taxon>
        <taxon>Metazoa</taxon>
        <taxon>Ecdysozoa</taxon>
        <taxon>Arthropoda</taxon>
        <taxon>Crustacea</taxon>
        <taxon>Multicrustacea</taxon>
        <taxon>Malacostraca</taxon>
        <taxon>Eumalacostraca</taxon>
        <taxon>Eucarida</taxon>
        <taxon>Decapoda</taxon>
        <taxon>Pleocyemata</taxon>
        <taxon>Caridea</taxon>
        <taxon>Atyoidea</taxon>
        <taxon>Atyidae</taxon>
        <taxon>Halocaridina</taxon>
    </lineage>
</organism>
<dbReference type="Proteomes" id="UP001381693">
    <property type="component" value="Unassembled WGS sequence"/>
</dbReference>
<reference evidence="3 4" key="1">
    <citation type="submission" date="2023-11" db="EMBL/GenBank/DDBJ databases">
        <title>Halocaridina rubra genome assembly.</title>
        <authorList>
            <person name="Smith C."/>
        </authorList>
    </citation>
    <scope>NUCLEOTIDE SEQUENCE [LARGE SCALE GENOMIC DNA]</scope>
    <source>
        <strain evidence="3">EP-1</strain>
        <tissue evidence="3">Whole</tissue>
    </source>
</reference>
<feature type="compositionally biased region" description="Polar residues" evidence="1">
    <location>
        <begin position="42"/>
        <end position="51"/>
    </location>
</feature>
<feature type="domain" description="Rho-GAP" evidence="2">
    <location>
        <begin position="126"/>
        <end position="171"/>
    </location>
</feature>
<name>A0AAN8WNE5_HALRR</name>
<dbReference type="EMBL" id="JAXCGZ010020845">
    <property type="protein sequence ID" value="KAK7065223.1"/>
    <property type="molecule type" value="Genomic_DNA"/>
</dbReference>
<dbReference type="PROSITE" id="PS50238">
    <property type="entry name" value="RHOGAP"/>
    <property type="match status" value="1"/>
</dbReference>
<evidence type="ECO:0000313" key="3">
    <source>
        <dbReference type="EMBL" id="KAK7065223.1"/>
    </source>
</evidence>
<dbReference type="PANTHER" id="PTHR15670">
    <property type="entry name" value="RHO GTPASE ACTIVATING PROTEIN 11A"/>
    <property type="match status" value="1"/>
</dbReference>
<dbReference type="Gene3D" id="1.10.555.10">
    <property type="entry name" value="Rho GTPase activation protein"/>
    <property type="match status" value="1"/>
</dbReference>
<accession>A0AAN8WNE5</accession>
<comment type="caution">
    <text evidence="3">The sequence shown here is derived from an EMBL/GenBank/DDBJ whole genome shotgun (WGS) entry which is preliminary data.</text>
</comment>
<dbReference type="SUPFAM" id="SSF48350">
    <property type="entry name" value="GTPase activation domain, GAP"/>
    <property type="match status" value="1"/>
</dbReference>
<keyword evidence="4" id="KW-1185">Reference proteome</keyword>
<evidence type="ECO:0000259" key="2">
    <source>
        <dbReference type="PROSITE" id="PS50238"/>
    </source>
</evidence>
<dbReference type="InterPro" id="IPR000198">
    <property type="entry name" value="RhoGAP_dom"/>
</dbReference>
<sequence>MEEDKEELKELILDELKRLGMQEAVSKKKNGAAQGARFLGINTASNSNGVASKNKVKNKRSPRISRSRSPRSKLNSNRARDERKYTPKSPFSSSKRKAELRKQNTKGLPSCQIFGQKLESIPCVCVYMTDGTQVTVPELLVDLCNLIRRNINIEGIFRKAGSSQRQNDLKV</sequence>
<proteinExistence type="predicted"/>
<feature type="compositionally biased region" description="Basic residues" evidence="1">
    <location>
        <begin position="54"/>
        <end position="71"/>
    </location>
</feature>
<dbReference type="GO" id="GO:0005096">
    <property type="term" value="F:GTPase activator activity"/>
    <property type="evidence" value="ECO:0007669"/>
    <property type="project" value="TreeGrafter"/>
</dbReference>
<dbReference type="InterPro" id="IPR042869">
    <property type="entry name" value="ARHGAP11A/B"/>
</dbReference>
<dbReference type="PANTHER" id="PTHR15670:SF4">
    <property type="entry name" value="RHO GTPASE-ACTIVATING PROTEIN 11A"/>
    <property type="match status" value="1"/>
</dbReference>
<evidence type="ECO:0000313" key="4">
    <source>
        <dbReference type="Proteomes" id="UP001381693"/>
    </source>
</evidence>
<protein>
    <recommendedName>
        <fullName evidence="2">Rho-GAP domain-containing protein</fullName>
    </recommendedName>
</protein>
<evidence type="ECO:0000256" key="1">
    <source>
        <dbReference type="SAM" id="MobiDB-lite"/>
    </source>
</evidence>
<dbReference type="GO" id="GO:0007165">
    <property type="term" value="P:signal transduction"/>
    <property type="evidence" value="ECO:0007669"/>
    <property type="project" value="InterPro"/>
</dbReference>
<dbReference type="AlphaFoldDB" id="A0AAN8WNE5"/>
<gene>
    <name evidence="3" type="ORF">SK128_006937</name>
</gene>